<comment type="caution">
    <text evidence="8">The sequence shown here is derived from an EMBL/GenBank/DDBJ whole genome shotgun (WGS) entry which is preliminary data.</text>
</comment>
<dbReference type="InterPro" id="IPR018485">
    <property type="entry name" value="FGGY_C"/>
</dbReference>
<evidence type="ECO:0008006" key="10">
    <source>
        <dbReference type="Google" id="ProtNLM"/>
    </source>
</evidence>
<dbReference type="STRING" id="883161.HMPREF9306_00624"/>
<keyword evidence="2" id="KW-0119">Carbohydrate metabolism</keyword>
<evidence type="ECO:0000256" key="5">
    <source>
        <dbReference type="RuleBase" id="RU003733"/>
    </source>
</evidence>
<sequence>MNANSLVIAVDSSTTSTKAIVVDSGGIVVASAKVEFPMSTPKVDFYEQDPKDWWASTNEAIGKAVSGLSQKDRERIEFVCATIQRQSFALVDKNAEPLRPGILWLDGRAADQVHKYGSERVHEISGFQPDTTPSIYKIAWLKENEPESLQAAHKIVGVHGYLTYAMTGEWVDSVATADSLGLLDSAKLEYSDELIDLIGIQRSQLADLVPAASVIAPIKKTVLSGWGIKHPVQLVASCGDGQAAALGAGAIGTDEAYLNMGTALVAGVHSPNYLTADVYRTDIAGIPGQYVLEIVQNSGAHLAGWFRQELGDPALGGRPDPALDAAASKVPAGCGGLVTMPYWNAVQSPYWDPIAHGAIVGLAGAYGRAEIYRSILEGISLTMASNLRQLEESTGVPIKSVRVMGGGQRSTLWRQIMTDCIGVPLTACETEEVSAMGAAVIAMSNTDAFDSVQDAAKAMAALGGTSEPNQKTHEIYRELAEIQDQVYPALKDVMVRQYEFSQKYPLR</sequence>
<feature type="domain" description="Carbohydrate kinase FGGY C-terminal" evidence="7">
    <location>
        <begin position="256"/>
        <end position="444"/>
    </location>
</feature>
<name>S2W457_9ACTN</name>
<accession>S2W457</accession>
<feature type="domain" description="Carbohydrate kinase FGGY N-terminal" evidence="6">
    <location>
        <begin position="7"/>
        <end position="247"/>
    </location>
</feature>
<organism evidence="8 9">
    <name type="scientific">Propionimicrobium lymphophilum ACS-093-V-SCH5</name>
    <dbReference type="NCBI Taxonomy" id="883161"/>
    <lineage>
        <taxon>Bacteria</taxon>
        <taxon>Bacillati</taxon>
        <taxon>Actinomycetota</taxon>
        <taxon>Actinomycetes</taxon>
        <taxon>Propionibacteriales</taxon>
        <taxon>Propionibacteriaceae</taxon>
        <taxon>Propionimicrobium</taxon>
    </lineage>
</organism>
<dbReference type="SUPFAM" id="SSF53067">
    <property type="entry name" value="Actin-like ATPase domain"/>
    <property type="match status" value="2"/>
</dbReference>
<protein>
    <recommendedName>
        <fullName evidence="10">Xylulokinase</fullName>
    </recommendedName>
</protein>
<dbReference type="PATRIC" id="fig|883161.3.peg.627"/>
<keyword evidence="9" id="KW-1185">Reference proteome</keyword>
<keyword evidence="3 5" id="KW-0808">Transferase</keyword>
<keyword evidence="2" id="KW-0859">Xylose metabolism</keyword>
<dbReference type="PIRSF" id="PIRSF000538">
    <property type="entry name" value="GlpK"/>
    <property type="match status" value="1"/>
</dbReference>
<reference evidence="8 9" key="1">
    <citation type="submission" date="2013-04" db="EMBL/GenBank/DDBJ databases">
        <title>The Genome Sequence of Propionimicrobium lymphophilum ACS-093-V-SCH5.</title>
        <authorList>
            <consortium name="The Broad Institute Genomics Platform"/>
            <person name="Earl A."/>
            <person name="Ward D."/>
            <person name="Feldgarden M."/>
            <person name="Gevers D."/>
            <person name="Saerens B."/>
            <person name="Vaneechoutte M."/>
            <person name="Walker B."/>
            <person name="Young S."/>
            <person name="Zeng Q."/>
            <person name="Gargeya S."/>
            <person name="Fitzgerald M."/>
            <person name="Haas B."/>
            <person name="Abouelleil A."/>
            <person name="Allen A.W."/>
            <person name="Alvarado L."/>
            <person name="Arachchi H.M."/>
            <person name="Berlin A.M."/>
            <person name="Chapman S.B."/>
            <person name="Gainer-Dewar J."/>
            <person name="Goldberg J."/>
            <person name="Griggs A."/>
            <person name="Gujja S."/>
            <person name="Hansen M."/>
            <person name="Howarth C."/>
            <person name="Imamovic A."/>
            <person name="Ireland A."/>
            <person name="Larimer J."/>
            <person name="McCowan C."/>
            <person name="Murphy C."/>
            <person name="Pearson M."/>
            <person name="Poon T.W."/>
            <person name="Priest M."/>
            <person name="Roberts A."/>
            <person name="Saif S."/>
            <person name="Shea T."/>
            <person name="Sisk P."/>
            <person name="Sykes S."/>
            <person name="Wortman J."/>
            <person name="Nusbaum C."/>
            <person name="Birren B."/>
        </authorList>
    </citation>
    <scope>NUCLEOTIDE SEQUENCE [LARGE SCALE GENOMIC DNA]</scope>
    <source>
        <strain evidence="8 9">ACS-093-V-SCH5</strain>
    </source>
</reference>
<dbReference type="PANTHER" id="PTHR43095:SF5">
    <property type="entry name" value="XYLULOSE KINASE"/>
    <property type="match status" value="1"/>
</dbReference>
<dbReference type="GO" id="GO:0042732">
    <property type="term" value="P:D-xylose metabolic process"/>
    <property type="evidence" value="ECO:0007669"/>
    <property type="project" value="UniProtKB-KW"/>
</dbReference>
<dbReference type="PROSITE" id="PS00445">
    <property type="entry name" value="FGGY_KINASES_2"/>
    <property type="match status" value="1"/>
</dbReference>
<evidence type="ECO:0000259" key="7">
    <source>
        <dbReference type="Pfam" id="PF02782"/>
    </source>
</evidence>
<keyword evidence="4 5" id="KW-0418">Kinase</keyword>
<gene>
    <name evidence="8" type="ORF">HMPREF9306_00624</name>
</gene>
<dbReference type="OrthoDB" id="9805576at2"/>
<dbReference type="InterPro" id="IPR043129">
    <property type="entry name" value="ATPase_NBD"/>
</dbReference>
<proteinExistence type="inferred from homology"/>
<dbReference type="GO" id="GO:0016301">
    <property type="term" value="F:kinase activity"/>
    <property type="evidence" value="ECO:0007669"/>
    <property type="project" value="UniProtKB-KW"/>
</dbReference>
<dbReference type="EMBL" id="AGZR01000005">
    <property type="protein sequence ID" value="EPD33095.1"/>
    <property type="molecule type" value="Genomic_DNA"/>
</dbReference>
<dbReference type="Proteomes" id="UP000014417">
    <property type="component" value="Unassembled WGS sequence"/>
</dbReference>
<dbReference type="Pfam" id="PF00370">
    <property type="entry name" value="FGGY_N"/>
    <property type="match status" value="1"/>
</dbReference>
<dbReference type="InterPro" id="IPR018483">
    <property type="entry name" value="Carb_kinase_FGGY_CS"/>
</dbReference>
<evidence type="ECO:0000313" key="8">
    <source>
        <dbReference type="EMBL" id="EPD33095.1"/>
    </source>
</evidence>
<dbReference type="InterPro" id="IPR018484">
    <property type="entry name" value="FGGY_N"/>
</dbReference>
<dbReference type="Gene3D" id="3.30.420.40">
    <property type="match status" value="2"/>
</dbReference>
<dbReference type="RefSeq" id="WP_016455470.1">
    <property type="nucleotide sequence ID" value="NZ_KE150269.1"/>
</dbReference>
<dbReference type="InterPro" id="IPR000577">
    <property type="entry name" value="Carb_kinase_FGGY"/>
</dbReference>
<evidence type="ECO:0000256" key="4">
    <source>
        <dbReference type="ARBA" id="ARBA00022777"/>
    </source>
</evidence>
<evidence type="ECO:0000256" key="2">
    <source>
        <dbReference type="ARBA" id="ARBA00022629"/>
    </source>
</evidence>
<dbReference type="GO" id="GO:0016773">
    <property type="term" value="F:phosphotransferase activity, alcohol group as acceptor"/>
    <property type="evidence" value="ECO:0007669"/>
    <property type="project" value="InterPro"/>
</dbReference>
<dbReference type="AlphaFoldDB" id="S2W457"/>
<evidence type="ECO:0000313" key="9">
    <source>
        <dbReference type="Proteomes" id="UP000014417"/>
    </source>
</evidence>
<dbReference type="HOGENOM" id="CLU_009281_3_0_11"/>
<evidence type="ECO:0000256" key="1">
    <source>
        <dbReference type="ARBA" id="ARBA00009156"/>
    </source>
</evidence>
<evidence type="ECO:0000259" key="6">
    <source>
        <dbReference type="Pfam" id="PF00370"/>
    </source>
</evidence>
<evidence type="ECO:0000256" key="3">
    <source>
        <dbReference type="ARBA" id="ARBA00022679"/>
    </source>
</evidence>
<dbReference type="PANTHER" id="PTHR43095">
    <property type="entry name" value="SUGAR KINASE"/>
    <property type="match status" value="1"/>
</dbReference>
<dbReference type="InterPro" id="IPR050406">
    <property type="entry name" value="FGGY_Carb_Kinase"/>
</dbReference>
<comment type="similarity">
    <text evidence="1 5">Belongs to the FGGY kinase family.</text>
</comment>
<dbReference type="Pfam" id="PF02782">
    <property type="entry name" value="FGGY_C"/>
    <property type="match status" value="1"/>
</dbReference>